<dbReference type="AlphaFoldDB" id="A0A194UW21"/>
<evidence type="ECO:0008006" key="11">
    <source>
        <dbReference type="Google" id="ProtNLM"/>
    </source>
</evidence>
<dbReference type="InterPro" id="IPR050628">
    <property type="entry name" value="SNF2_RAD54_helicase_TF"/>
</dbReference>
<dbReference type="GO" id="GO:0008094">
    <property type="term" value="F:ATP-dependent activity, acting on DNA"/>
    <property type="evidence" value="ECO:0007669"/>
    <property type="project" value="TreeGrafter"/>
</dbReference>
<evidence type="ECO:0000259" key="7">
    <source>
        <dbReference type="PROSITE" id="PS51192"/>
    </source>
</evidence>
<feature type="region of interest" description="Disordered" evidence="6">
    <location>
        <begin position="847"/>
        <end position="884"/>
    </location>
</feature>
<keyword evidence="4" id="KW-0067">ATP-binding</keyword>
<dbReference type="Proteomes" id="UP000078576">
    <property type="component" value="Unassembled WGS sequence"/>
</dbReference>
<dbReference type="InterPro" id="IPR027417">
    <property type="entry name" value="P-loop_NTPase"/>
</dbReference>
<dbReference type="InterPro" id="IPR000330">
    <property type="entry name" value="SNF2_N"/>
</dbReference>
<dbReference type="GO" id="GO:0016787">
    <property type="term" value="F:hydrolase activity"/>
    <property type="evidence" value="ECO:0007669"/>
    <property type="project" value="UniProtKB-KW"/>
</dbReference>
<evidence type="ECO:0000313" key="10">
    <source>
        <dbReference type="Proteomes" id="UP000078576"/>
    </source>
</evidence>
<feature type="domain" description="Helicase C-terminal" evidence="8">
    <location>
        <begin position="901"/>
        <end position="1052"/>
    </location>
</feature>
<keyword evidence="5" id="KW-0175">Coiled coil</keyword>
<dbReference type="GO" id="GO:0004386">
    <property type="term" value="F:helicase activity"/>
    <property type="evidence" value="ECO:0007669"/>
    <property type="project" value="UniProtKB-KW"/>
</dbReference>
<evidence type="ECO:0000313" key="9">
    <source>
        <dbReference type="EMBL" id="KUI55890.1"/>
    </source>
</evidence>
<feature type="region of interest" description="Disordered" evidence="6">
    <location>
        <begin position="1074"/>
        <end position="1098"/>
    </location>
</feature>
<dbReference type="InterPro" id="IPR038718">
    <property type="entry name" value="SNF2-like_sf"/>
</dbReference>
<feature type="compositionally biased region" description="Basic and acidic residues" evidence="6">
    <location>
        <begin position="65"/>
        <end position="75"/>
    </location>
</feature>
<feature type="region of interest" description="Disordered" evidence="6">
    <location>
        <begin position="218"/>
        <end position="274"/>
    </location>
</feature>
<proteinExistence type="predicted"/>
<dbReference type="InterPro" id="IPR001650">
    <property type="entry name" value="Helicase_C-like"/>
</dbReference>
<evidence type="ECO:0000256" key="1">
    <source>
        <dbReference type="ARBA" id="ARBA00022741"/>
    </source>
</evidence>
<feature type="domain" description="Helicase ATP-binding" evidence="7">
    <location>
        <begin position="401"/>
        <end position="594"/>
    </location>
</feature>
<feature type="compositionally biased region" description="Basic and acidic residues" evidence="6">
    <location>
        <begin position="508"/>
        <end position="527"/>
    </location>
</feature>
<dbReference type="InterPro" id="IPR049730">
    <property type="entry name" value="SNF2/RAD54-like_C"/>
</dbReference>
<feature type="region of interest" description="Disordered" evidence="6">
    <location>
        <begin position="508"/>
        <end position="530"/>
    </location>
</feature>
<evidence type="ECO:0000256" key="6">
    <source>
        <dbReference type="SAM" id="MobiDB-lite"/>
    </source>
</evidence>
<evidence type="ECO:0000256" key="3">
    <source>
        <dbReference type="ARBA" id="ARBA00022806"/>
    </source>
</evidence>
<accession>A0A194UW21</accession>
<dbReference type="GO" id="GO:0005634">
    <property type="term" value="C:nucleus"/>
    <property type="evidence" value="ECO:0007669"/>
    <property type="project" value="TreeGrafter"/>
</dbReference>
<feature type="compositionally biased region" description="Basic residues" evidence="6">
    <location>
        <begin position="225"/>
        <end position="250"/>
    </location>
</feature>
<feature type="compositionally biased region" description="Basic and acidic residues" evidence="6">
    <location>
        <begin position="129"/>
        <end position="143"/>
    </location>
</feature>
<evidence type="ECO:0000256" key="2">
    <source>
        <dbReference type="ARBA" id="ARBA00022801"/>
    </source>
</evidence>
<dbReference type="Gene3D" id="3.40.50.300">
    <property type="entry name" value="P-loop containing nucleotide triphosphate hydrolases"/>
    <property type="match status" value="1"/>
</dbReference>
<evidence type="ECO:0000256" key="5">
    <source>
        <dbReference type="SAM" id="Coils"/>
    </source>
</evidence>
<dbReference type="STRING" id="694573.A0A194UW21"/>
<dbReference type="SUPFAM" id="SSF52540">
    <property type="entry name" value="P-loop containing nucleoside triphosphate hydrolases"/>
    <property type="match status" value="2"/>
</dbReference>
<feature type="compositionally biased region" description="Acidic residues" evidence="6">
    <location>
        <begin position="1075"/>
        <end position="1098"/>
    </location>
</feature>
<keyword evidence="10" id="KW-1185">Reference proteome</keyword>
<dbReference type="EMBL" id="KN714684">
    <property type="protein sequence ID" value="KUI55890.1"/>
    <property type="molecule type" value="Genomic_DNA"/>
</dbReference>
<organism evidence="9 10">
    <name type="scientific">Cytospora mali</name>
    <name type="common">Apple Valsa canker fungus</name>
    <name type="synonym">Valsa mali</name>
    <dbReference type="NCBI Taxonomy" id="578113"/>
    <lineage>
        <taxon>Eukaryota</taxon>
        <taxon>Fungi</taxon>
        <taxon>Dikarya</taxon>
        <taxon>Ascomycota</taxon>
        <taxon>Pezizomycotina</taxon>
        <taxon>Sordariomycetes</taxon>
        <taxon>Sordariomycetidae</taxon>
        <taxon>Diaporthales</taxon>
        <taxon>Cytosporaceae</taxon>
        <taxon>Cytospora</taxon>
    </lineage>
</organism>
<feature type="compositionally biased region" description="Polar residues" evidence="6">
    <location>
        <begin position="19"/>
        <end position="33"/>
    </location>
</feature>
<protein>
    <recommendedName>
        <fullName evidence="11">DNA repair protein RAD5</fullName>
    </recommendedName>
</protein>
<dbReference type="GO" id="GO:0006281">
    <property type="term" value="P:DNA repair"/>
    <property type="evidence" value="ECO:0007669"/>
    <property type="project" value="TreeGrafter"/>
</dbReference>
<name>A0A194UW21_CYTMA</name>
<sequence>MAVGSPSQPRAMLPEPQEKVTTVSKVTNEQTQVVKHESQPTRSVSEIPLHNDALVPETTTQSSNGDKERGDHEGNLPDVAADANNNSVEPRSHEARNSPGADVNPKNVLELNDNQGITEIAAEAPEDGMQTKKAEKGEKSSEDYELKRHVIIKEYEALIAEEAEIEERTGQPFEKHTDKTRLLVVKQKIQEMDTALGQGEVIEVMTIEEENKAVQDAMGVPFHAFRPKSTKNRTPSTRKTKNLTTNKRKNTSGNAEGPSKKKKPNPPPKNKDEGTDAVAKYIFNQLDGRGVTATEKKELKKALPSLRNLGRPRNEELKKIRAAVKQIEASDNDIKASVDIDIQLMFSMTKPFGKLCTLKLLRGNEDSDKQKLIDDYGWAIEGMSTVLRHHQLIAAGFMCNVERTGEYKGGLLFDYMGYGKTVEALALIVGNPANKDASLRTSDVATTLVVVSTAAAQQWVDEVKLHCHTSLHFSVSRWIKNVEMTTLGHSKILVITYAELRVAHKEALGPKKREKEKGRKNNEEEPKSALSHPLFKTRFHRIILDEMHEIKGYPNATCDAVMALNAEYRWGLTGTPTPNGIEELYPYLNFIGHPKITTMRKYRKQYVGGEKRNVIPEEIRFERLRELLAPVMIMRTPSHSFLGTTLLRLPVGHPLPPIKVQLSAEEKIIYRSIDKRIQNHTEKKAEDKGRNVDLHMLNESLVRLRQCVTSPLLLGNLVREGFWNADHIASMRQQALEAGCQNTPFIDHIERWMLSTNIRQASTPSGSTLQEKSIADAMALLGTSTCPGNKCGQVITNLIEPQMAECGHVWCRPCLEKQIKFEKVVEGRETPECSRCCRPLGQAKPFSAAERSGEPSEAAPTSKRRPGDDYNGKQPRSSNMVDLLDRDPMLKVPRSAKIDAVVRQVVAWLNEAPEDKIIVFIQWVDLNGILGRLLQEEGVEFLYYTATTEMKDKDRKAAIDTFKQDPYVKVLICSLRCGGQALNLTCANRTIMVDLWWNHSVEAQATARVYRMGQQKETYSVRVIVEDSVDDRVYELQEKKLQNLQNAYQEFEADKNLDTETVYELLGWQHNEGEALGDEEDRAYDDGPDDPNDSEYKD</sequence>
<keyword evidence="2" id="KW-0378">Hydrolase</keyword>
<dbReference type="InterPro" id="IPR014001">
    <property type="entry name" value="Helicase_ATP-bd"/>
</dbReference>
<keyword evidence="1" id="KW-0547">Nucleotide-binding</keyword>
<dbReference type="Gene3D" id="3.40.50.10810">
    <property type="entry name" value="Tandem AAA-ATPase domain"/>
    <property type="match status" value="1"/>
</dbReference>
<dbReference type="PROSITE" id="PS51194">
    <property type="entry name" value="HELICASE_CTER"/>
    <property type="match status" value="1"/>
</dbReference>
<dbReference type="PANTHER" id="PTHR45626">
    <property type="entry name" value="TRANSCRIPTION TERMINATION FACTOR 2-RELATED"/>
    <property type="match status" value="1"/>
</dbReference>
<dbReference type="SUPFAM" id="SSF57850">
    <property type="entry name" value="RING/U-box"/>
    <property type="match status" value="1"/>
</dbReference>
<evidence type="ECO:0000256" key="4">
    <source>
        <dbReference type="ARBA" id="ARBA00022840"/>
    </source>
</evidence>
<evidence type="ECO:0000259" key="8">
    <source>
        <dbReference type="PROSITE" id="PS51194"/>
    </source>
</evidence>
<dbReference type="SMART" id="SM00490">
    <property type="entry name" value="HELICc"/>
    <property type="match status" value="1"/>
</dbReference>
<gene>
    <name evidence="9" type="ORF">VP1G_03238</name>
</gene>
<dbReference type="CDD" id="cd18008">
    <property type="entry name" value="DEXDc_SHPRH-like"/>
    <property type="match status" value="1"/>
</dbReference>
<keyword evidence="3" id="KW-0347">Helicase</keyword>
<dbReference type="SMART" id="SM00487">
    <property type="entry name" value="DEXDc"/>
    <property type="match status" value="1"/>
</dbReference>
<feature type="region of interest" description="Disordered" evidence="6">
    <location>
        <begin position="1"/>
        <end position="108"/>
    </location>
</feature>
<dbReference type="PROSITE" id="PS51192">
    <property type="entry name" value="HELICASE_ATP_BIND_1"/>
    <property type="match status" value="1"/>
</dbReference>
<dbReference type="GO" id="GO:0005524">
    <property type="term" value="F:ATP binding"/>
    <property type="evidence" value="ECO:0007669"/>
    <property type="project" value="UniProtKB-KW"/>
</dbReference>
<dbReference type="CDD" id="cd18793">
    <property type="entry name" value="SF2_C_SNF"/>
    <property type="match status" value="1"/>
</dbReference>
<feature type="region of interest" description="Disordered" evidence="6">
    <location>
        <begin position="120"/>
        <end position="143"/>
    </location>
</feature>
<reference evidence="10" key="1">
    <citation type="submission" date="2014-12" db="EMBL/GenBank/DDBJ databases">
        <title>Genome Sequence of Valsa Canker Pathogens Uncovers a Specific Adaption of Colonization on Woody Bark.</title>
        <authorList>
            <person name="Yin Z."/>
            <person name="Liu H."/>
            <person name="Gao X."/>
            <person name="Li Z."/>
            <person name="Song N."/>
            <person name="Ke X."/>
            <person name="Dai Q."/>
            <person name="Wu Y."/>
            <person name="Sun Y."/>
            <person name="Xu J.-R."/>
            <person name="Kang Z.K."/>
            <person name="Wang L."/>
            <person name="Huang L."/>
        </authorList>
    </citation>
    <scope>NUCLEOTIDE SEQUENCE [LARGE SCALE GENOMIC DNA]</scope>
    <source>
        <strain evidence="10">SXYL134</strain>
    </source>
</reference>
<dbReference type="PANTHER" id="PTHR45626:SF17">
    <property type="entry name" value="HELICASE-LIKE TRANSCRIPTION FACTOR"/>
    <property type="match status" value="1"/>
</dbReference>
<feature type="coiled-coil region" evidence="5">
    <location>
        <begin position="1034"/>
        <end position="1061"/>
    </location>
</feature>
<dbReference type="Pfam" id="PF00176">
    <property type="entry name" value="SNF2-rel_dom"/>
    <property type="match status" value="1"/>
</dbReference>
<dbReference type="Pfam" id="PF00271">
    <property type="entry name" value="Helicase_C"/>
    <property type="match status" value="1"/>
</dbReference>
<dbReference type="OrthoDB" id="448448at2759"/>